<evidence type="ECO:0000313" key="2">
    <source>
        <dbReference type="Proteomes" id="UP001431783"/>
    </source>
</evidence>
<organism evidence="1 2">
    <name type="scientific">Henosepilachna vigintioctopunctata</name>
    <dbReference type="NCBI Taxonomy" id="420089"/>
    <lineage>
        <taxon>Eukaryota</taxon>
        <taxon>Metazoa</taxon>
        <taxon>Ecdysozoa</taxon>
        <taxon>Arthropoda</taxon>
        <taxon>Hexapoda</taxon>
        <taxon>Insecta</taxon>
        <taxon>Pterygota</taxon>
        <taxon>Neoptera</taxon>
        <taxon>Endopterygota</taxon>
        <taxon>Coleoptera</taxon>
        <taxon>Polyphaga</taxon>
        <taxon>Cucujiformia</taxon>
        <taxon>Coccinelloidea</taxon>
        <taxon>Coccinellidae</taxon>
        <taxon>Epilachninae</taxon>
        <taxon>Epilachnini</taxon>
        <taxon>Henosepilachna</taxon>
    </lineage>
</organism>
<reference evidence="1 2" key="1">
    <citation type="submission" date="2023-03" db="EMBL/GenBank/DDBJ databases">
        <title>Genome insight into feeding habits of ladybird beetles.</title>
        <authorList>
            <person name="Li H.-S."/>
            <person name="Huang Y.-H."/>
            <person name="Pang H."/>
        </authorList>
    </citation>
    <scope>NUCLEOTIDE SEQUENCE [LARGE SCALE GENOMIC DNA]</scope>
    <source>
        <strain evidence="1">SYSU_2023b</strain>
        <tissue evidence="1">Whole body</tissue>
    </source>
</reference>
<protein>
    <submittedName>
        <fullName evidence="1">Uncharacterized protein</fullName>
    </submittedName>
</protein>
<dbReference type="EMBL" id="JARQZJ010000008">
    <property type="protein sequence ID" value="KAK9872019.1"/>
    <property type="molecule type" value="Genomic_DNA"/>
</dbReference>
<proteinExistence type="predicted"/>
<accession>A0AAW1TUF2</accession>
<name>A0AAW1TUF2_9CUCU</name>
<gene>
    <name evidence="1" type="ORF">WA026_015267</name>
</gene>
<sequence>MGANISLNLAQLVVDDLLDESLLMLQFDSQNLKKCQLFPVLTFIEDSNLEDISKIEQLQQLHKSHPDQYSFEFPQLFSANSILSITILPRVKKRSRLPELFLIVRRTKKYFHGLHGKSKILIIYFQA</sequence>
<dbReference type="AlphaFoldDB" id="A0AAW1TUF2"/>
<keyword evidence="2" id="KW-1185">Reference proteome</keyword>
<dbReference type="Proteomes" id="UP001431783">
    <property type="component" value="Unassembled WGS sequence"/>
</dbReference>
<evidence type="ECO:0000313" key="1">
    <source>
        <dbReference type="EMBL" id="KAK9872019.1"/>
    </source>
</evidence>
<comment type="caution">
    <text evidence="1">The sequence shown here is derived from an EMBL/GenBank/DDBJ whole genome shotgun (WGS) entry which is preliminary data.</text>
</comment>